<keyword evidence="3" id="KW-1185">Reference proteome</keyword>
<evidence type="ECO:0000313" key="2">
    <source>
        <dbReference type="EMBL" id="QEH94813.1"/>
    </source>
</evidence>
<proteinExistence type="predicted"/>
<dbReference type="InterPro" id="IPR015943">
    <property type="entry name" value="WD40/YVTN_repeat-like_dom_sf"/>
</dbReference>
<dbReference type="EMBL" id="CP043032">
    <property type="protein sequence ID" value="QEH94813.1"/>
    <property type="molecule type" value="Genomic_DNA"/>
</dbReference>
<name>A0ABX5ZD61_9MICO</name>
<gene>
    <name evidence="2" type="ORF">FV141_14415</name>
</gene>
<dbReference type="InterPro" id="IPR011047">
    <property type="entry name" value="Quinoprotein_ADH-like_sf"/>
</dbReference>
<geneLocation type="plasmid" evidence="2 3">
    <name>unnamed</name>
</geneLocation>
<dbReference type="Proteomes" id="UP000323565">
    <property type="component" value="Plasmid unnamed"/>
</dbReference>
<evidence type="ECO:0000313" key="3">
    <source>
        <dbReference type="Proteomes" id="UP000323565"/>
    </source>
</evidence>
<sequence length="186" mass="19447">MEDIADPRPSLAMHDGLVITLTQPAGTGILTLTAVHAETGERAWSSPLPQGTTVTAGPSLITLEGAARVVVATQDAVLAWDAVTGKQHVKVAVPSDAASVTTSAFGVWSNHSGQRRRALIGGTFQPFTLPKGTSPLGVLERQLVVADTKGQVWKLSAGKAAGKPTKLQGPKDGHPEPSSWRRTLYS</sequence>
<organism evidence="2 3">
    <name type="scientific">Dermacoccus abyssi</name>
    <dbReference type="NCBI Taxonomy" id="322596"/>
    <lineage>
        <taxon>Bacteria</taxon>
        <taxon>Bacillati</taxon>
        <taxon>Actinomycetota</taxon>
        <taxon>Actinomycetes</taxon>
        <taxon>Micrococcales</taxon>
        <taxon>Dermacoccaceae</taxon>
        <taxon>Dermacoccus</taxon>
    </lineage>
</organism>
<accession>A0ABX5ZD61</accession>
<dbReference type="SUPFAM" id="SSF50998">
    <property type="entry name" value="Quinoprotein alcohol dehydrogenase-like"/>
    <property type="match status" value="1"/>
</dbReference>
<reference evidence="2 3" key="1">
    <citation type="submission" date="2019-08" db="EMBL/GenBank/DDBJ databases">
        <title>Dermacoccus abyssi strain HZAU 226, whole genome Nanopore sequencing project.</title>
        <authorList>
            <person name="Guo A."/>
            <person name="Zhang X."/>
            <person name="Ruan Y."/>
            <person name="Liu W."/>
            <person name="Chen Q."/>
            <person name="Gu L."/>
        </authorList>
    </citation>
    <scope>NUCLEOTIDE SEQUENCE [LARGE SCALE GENOMIC DNA]</scope>
    <source>
        <strain evidence="2 3">HZAU 226</strain>
        <plasmid evidence="2 3">unnamed</plasmid>
    </source>
</reference>
<protein>
    <submittedName>
        <fullName evidence="2">Uncharacterized protein</fullName>
    </submittedName>
</protein>
<dbReference type="Gene3D" id="2.130.10.10">
    <property type="entry name" value="YVTN repeat-like/Quinoprotein amine dehydrogenase"/>
    <property type="match status" value="1"/>
</dbReference>
<feature type="region of interest" description="Disordered" evidence="1">
    <location>
        <begin position="156"/>
        <end position="186"/>
    </location>
</feature>
<evidence type="ECO:0000256" key="1">
    <source>
        <dbReference type="SAM" id="MobiDB-lite"/>
    </source>
</evidence>
<keyword evidence="2" id="KW-0614">Plasmid</keyword>